<proteinExistence type="predicted"/>
<accession>A0A1X1PIZ8</accession>
<sequence>MSRRAKLILHVTGVLAFFNFFAFWCAAVYLGGDAVNGYVRDLHYFICAHGSCHEVAHSIWKYSYWHAISALSGIALIFIEIAILINSGDVVID</sequence>
<protein>
    <submittedName>
        <fullName evidence="2">Uncharacterized protein</fullName>
    </submittedName>
</protein>
<keyword evidence="1" id="KW-1133">Transmembrane helix</keyword>
<organism evidence="2 3">
    <name type="scientific">Burkholderia puraquae</name>
    <dbReference type="NCBI Taxonomy" id="1904757"/>
    <lineage>
        <taxon>Bacteria</taxon>
        <taxon>Pseudomonadati</taxon>
        <taxon>Pseudomonadota</taxon>
        <taxon>Betaproteobacteria</taxon>
        <taxon>Burkholderiales</taxon>
        <taxon>Burkholderiaceae</taxon>
        <taxon>Burkholderia</taxon>
        <taxon>Burkholderia cepacia complex</taxon>
    </lineage>
</organism>
<keyword evidence="3" id="KW-1185">Reference proteome</keyword>
<reference evidence="2 3" key="1">
    <citation type="submission" date="2017-04" db="EMBL/GenBank/DDBJ databases">
        <title>Burkholderia puraquae sp. nov., a novel Burkholderia cepacia complex species from hospital setting samples.</title>
        <authorList>
            <person name="Martina P."/>
            <person name="Leguizamon M."/>
            <person name="Prieto C."/>
            <person name="Sousa S."/>
            <person name="Montanaro P."/>
            <person name="Draghi W."/>
            <person name="Staembler M."/>
            <person name="Bettiol M."/>
            <person name="Figoli C."/>
            <person name="Palau J."/>
            <person name="Alvarez F."/>
            <person name="Benetti S."/>
            <person name="Anchat E."/>
            <person name="Vescina C."/>
            <person name="Ferreras J."/>
            <person name="Lasch P."/>
            <person name="Lagares A."/>
            <person name="Zorreguieta A."/>
            <person name="Yantorno O."/>
            <person name="Bosch A."/>
        </authorList>
    </citation>
    <scope>NUCLEOTIDE SEQUENCE [LARGE SCALE GENOMIC DNA]</scope>
    <source>
        <strain evidence="2 3">CAMPA 1040</strain>
    </source>
</reference>
<evidence type="ECO:0000313" key="3">
    <source>
        <dbReference type="Proteomes" id="UP000193146"/>
    </source>
</evidence>
<dbReference type="AlphaFoldDB" id="A0A1X1PIZ8"/>
<gene>
    <name evidence="2" type="ORF">B7G54_11875</name>
</gene>
<name>A0A1X1PIZ8_9BURK</name>
<dbReference type="EMBL" id="NBYX01000005">
    <property type="protein sequence ID" value="ORT86174.1"/>
    <property type="molecule type" value="Genomic_DNA"/>
</dbReference>
<dbReference type="Proteomes" id="UP000193146">
    <property type="component" value="Unassembled WGS sequence"/>
</dbReference>
<keyword evidence="1" id="KW-0472">Membrane</keyword>
<feature type="transmembrane region" description="Helical" evidence="1">
    <location>
        <begin position="64"/>
        <end position="85"/>
    </location>
</feature>
<keyword evidence="1" id="KW-0812">Transmembrane</keyword>
<feature type="transmembrane region" description="Helical" evidence="1">
    <location>
        <begin position="7"/>
        <end position="30"/>
    </location>
</feature>
<evidence type="ECO:0000256" key="1">
    <source>
        <dbReference type="SAM" id="Phobius"/>
    </source>
</evidence>
<comment type="caution">
    <text evidence="2">The sequence shown here is derived from an EMBL/GenBank/DDBJ whole genome shotgun (WGS) entry which is preliminary data.</text>
</comment>
<evidence type="ECO:0000313" key="2">
    <source>
        <dbReference type="EMBL" id="ORT86174.1"/>
    </source>
</evidence>